<dbReference type="FunFam" id="2.60.40.1120:FF:000003">
    <property type="entry name" value="Outer membrane protein Omp121"/>
    <property type="match status" value="1"/>
</dbReference>
<evidence type="ECO:0000313" key="10">
    <source>
        <dbReference type="EMBL" id="PTX62329.1"/>
    </source>
</evidence>
<gene>
    <name evidence="10" type="ORF">C8N46_103429</name>
</gene>
<dbReference type="Pfam" id="PF07715">
    <property type="entry name" value="Plug"/>
    <property type="match status" value="1"/>
</dbReference>
<dbReference type="InterPro" id="IPR023997">
    <property type="entry name" value="TonB-dep_OMP_SusC/RagA_CS"/>
</dbReference>
<evidence type="ECO:0000256" key="5">
    <source>
        <dbReference type="ARBA" id="ARBA00023136"/>
    </source>
</evidence>
<feature type="signal peptide" evidence="8">
    <location>
        <begin position="1"/>
        <end position="20"/>
    </location>
</feature>
<dbReference type="PROSITE" id="PS52016">
    <property type="entry name" value="TONB_DEPENDENT_REC_3"/>
    <property type="match status" value="1"/>
</dbReference>
<protein>
    <submittedName>
        <fullName evidence="10">TonB-linked SusC/RagA family outer membrane protein</fullName>
    </submittedName>
</protein>
<feature type="chain" id="PRO_5015661054" evidence="8">
    <location>
        <begin position="21"/>
        <end position="1057"/>
    </location>
</feature>
<dbReference type="InterPro" id="IPR018247">
    <property type="entry name" value="EF_Hand_1_Ca_BS"/>
</dbReference>
<dbReference type="Gene3D" id="2.40.170.20">
    <property type="entry name" value="TonB-dependent receptor, beta-barrel domain"/>
    <property type="match status" value="1"/>
</dbReference>
<name>A0A2T6C1Y5_9FLAO</name>
<evidence type="ECO:0000313" key="11">
    <source>
        <dbReference type="Proteomes" id="UP000244090"/>
    </source>
</evidence>
<proteinExistence type="inferred from homology"/>
<keyword evidence="8" id="KW-0732">Signal</keyword>
<evidence type="ECO:0000256" key="7">
    <source>
        <dbReference type="PROSITE-ProRule" id="PRU01360"/>
    </source>
</evidence>
<dbReference type="SUPFAM" id="SSF56935">
    <property type="entry name" value="Porins"/>
    <property type="match status" value="1"/>
</dbReference>
<keyword evidence="3 7" id="KW-1134">Transmembrane beta strand</keyword>
<evidence type="ECO:0000256" key="2">
    <source>
        <dbReference type="ARBA" id="ARBA00022448"/>
    </source>
</evidence>
<dbReference type="InterPro" id="IPR008969">
    <property type="entry name" value="CarboxyPept-like_regulatory"/>
</dbReference>
<keyword evidence="4 7" id="KW-0812">Transmembrane</keyword>
<keyword evidence="6 7" id="KW-0998">Cell outer membrane</keyword>
<reference evidence="10 11" key="1">
    <citation type="submission" date="2018-04" db="EMBL/GenBank/DDBJ databases">
        <title>Genomic Encyclopedia of Archaeal and Bacterial Type Strains, Phase II (KMG-II): from individual species to whole genera.</title>
        <authorList>
            <person name="Goeker M."/>
        </authorList>
    </citation>
    <scope>NUCLEOTIDE SEQUENCE [LARGE SCALE GENOMIC DNA]</scope>
    <source>
        <strain evidence="10 11">DSM 25731</strain>
    </source>
</reference>
<comment type="subcellular location">
    <subcellularLocation>
        <location evidence="1 7">Cell outer membrane</location>
        <topology evidence="1 7">Multi-pass membrane protein</topology>
    </subcellularLocation>
</comment>
<dbReference type="Proteomes" id="UP000244090">
    <property type="component" value="Unassembled WGS sequence"/>
</dbReference>
<dbReference type="NCBIfam" id="TIGR04057">
    <property type="entry name" value="SusC_RagA_signa"/>
    <property type="match status" value="1"/>
</dbReference>
<evidence type="ECO:0000256" key="6">
    <source>
        <dbReference type="ARBA" id="ARBA00023237"/>
    </source>
</evidence>
<dbReference type="PROSITE" id="PS00018">
    <property type="entry name" value="EF_HAND_1"/>
    <property type="match status" value="1"/>
</dbReference>
<dbReference type="InterPro" id="IPR037066">
    <property type="entry name" value="Plug_dom_sf"/>
</dbReference>
<comment type="caution">
    <text evidence="10">The sequence shown here is derived from an EMBL/GenBank/DDBJ whole genome shotgun (WGS) entry which is preliminary data.</text>
</comment>
<keyword evidence="5 7" id="KW-0472">Membrane</keyword>
<sequence>MKHLKFVCFLVSLFTITLSAQTEITGKVVDETGFPLPGASIVVKETSKVAIADIDGNYTIAIQKSPATLLFSYIGFKTKEVLVTNQKTVNVTLEKDEQALEQVIIIGYGEVNKKDATGAVSTLKPQEDIVAQSQTVEQLIQGRAAGVQVSSNGFEPGAPISIKIRGLNSLTGNTEPLYVIDGIIVDSATEDTADPLSGGNSYLAPQGGITGINPRDIEDIQILKDASATAIYGSRGANGVVLITTKRGKAGKTEFTYNVSTRVGTITNNIDVLNTAEYVQYQNDIRANQGFNPRYYTYADGSIATFQNSEQFMIDNAATIARLQGVDWSDDIYKASTVINHRISAAGGGENNTYYISGGFLNNEGIVPRTFVRRADFNANLTYQLSEKLKLSTKVAAAFAKNSASKGTDNLGGTNNNIIRQIISAAPILEFEDNFEGFQFDQNIDGPRAWISDYDDLSKELRLLGSLRLDYKISDAFTYRTTVGVDYRNKKRQIWYGTALFRGNQSNGEAGISTLDRFRYNIDNTLLFKHKFNKNHRINGTLGFIIDQRISTNTTNSATNFPLQDLRADGISSGQNQQPVFYNENPESLLSYLGRINYTYKNRYIFTGTFRADGSSKFTDGNKWGYFPAFAFAWKINKEKFLRKSKFISEAKLRLGWGMTGNQAIPNFSTLTRFNLTQTPYSDASGGSLTSIVPQNLKNTGLSWETTSQYNAGLDFGFMEDRIVGSVDVYYKNIYDLLLNVSLPGSVGFENYIANQGDLINKGIEFSINADVIKNDDFRWNVYGNISINRNEVGDIGFAPSTFGTQTYSAYLGRQISGGNFFKTEANIFIEGEAPALFYGYATNGIISTDEELANAGSFNGIAPQLGDVNLVDQNGDGIIDANDLTIIGDPNPDFTYGFGTSIEYKNFSLTALFNGVYGNDIANGNLLRSGYADNLFTNVRTEAYYNAWSVDNPNGSYPRVGYDLVDDTAFTDRIVEDGSFLRLANVALGYNVPIKKDAFIKNAYISVSGQNLLLFTKYSGFDPEVNSFSYDPTRVGIDWNSFPNQRSYALSVNLTF</sequence>
<keyword evidence="11" id="KW-1185">Reference proteome</keyword>
<dbReference type="RefSeq" id="WP_108114529.1">
    <property type="nucleotide sequence ID" value="NZ_QBKT01000003.1"/>
</dbReference>
<evidence type="ECO:0000259" key="9">
    <source>
        <dbReference type="Pfam" id="PF07715"/>
    </source>
</evidence>
<organism evidence="10 11">
    <name type="scientific">Kordia periserrulae</name>
    <dbReference type="NCBI Taxonomy" id="701523"/>
    <lineage>
        <taxon>Bacteria</taxon>
        <taxon>Pseudomonadati</taxon>
        <taxon>Bacteroidota</taxon>
        <taxon>Flavobacteriia</taxon>
        <taxon>Flavobacteriales</taxon>
        <taxon>Flavobacteriaceae</taxon>
        <taxon>Kordia</taxon>
    </lineage>
</organism>
<dbReference type="InterPro" id="IPR012910">
    <property type="entry name" value="Plug_dom"/>
</dbReference>
<dbReference type="GO" id="GO:0009279">
    <property type="term" value="C:cell outer membrane"/>
    <property type="evidence" value="ECO:0007669"/>
    <property type="project" value="UniProtKB-SubCell"/>
</dbReference>
<dbReference type="NCBIfam" id="TIGR04056">
    <property type="entry name" value="OMP_RagA_SusC"/>
    <property type="match status" value="1"/>
</dbReference>
<feature type="domain" description="TonB-dependent receptor plug" evidence="9">
    <location>
        <begin position="113"/>
        <end position="240"/>
    </location>
</feature>
<evidence type="ECO:0000256" key="1">
    <source>
        <dbReference type="ARBA" id="ARBA00004571"/>
    </source>
</evidence>
<accession>A0A2T6C1Y5</accession>
<evidence type="ECO:0000256" key="4">
    <source>
        <dbReference type="ARBA" id="ARBA00022692"/>
    </source>
</evidence>
<dbReference type="InterPro" id="IPR036942">
    <property type="entry name" value="Beta-barrel_TonB_sf"/>
</dbReference>
<dbReference type="OrthoDB" id="9768177at2"/>
<dbReference type="Gene3D" id="2.170.130.10">
    <property type="entry name" value="TonB-dependent receptor, plug domain"/>
    <property type="match status" value="1"/>
</dbReference>
<dbReference type="SUPFAM" id="SSF49464">
    <property type="entry name" value="Carboxypeptidase regulatory domain-like"/>
    <property type="match status" value="1"/>
</dbReference>
<evidence type="ECO:0000256" key="8">
    <source>
        <dbReference type="SAM" id="SignalP"/>
    </source>
</evidence>
<dbReference type="InterPro" id="IPR023996">
    <property type="entry name" value="TonB-dep_OMP_SusC/RagA"/>
</dbReference>
<dbReference type="EMBL" id="QBKT01000003">
    <property type="protein sequence ID" value="PTX62329.1"/>
    <property type="molecule type" value="Genomic_DNA"/>
</dbReference>
<dbReference type="AlphaFoldDB" id="A0A2T6C1Y5"/>
<keyword evidence="2 7" id="KW-0813">Transport</keyword>
<evidence type="ECO:0000256" key="3">
    <source>
        <dbReference type="ARBA" id="ARBA00022452"/>
    </source>
</evidence>
<comment type="similarity">
    <text evidence="7">Belongs to the TonB-dependent receptor family.</text>
</comment>
<dbReference type="Gene3D" id="2.60.40.1120">
    <property type="entry name" value="Carboxypeptidase-like, regulatory domain"/>
    <property type="match status" value="1"/>
</dbReference>
<dbReference type="InterPro" id="IPR039426">
    <property type="entry name" value="TonB-dep_rcpt-like"/>
</dbReference>
<dbReference type="Pfam" id="PF13715">
    <property type="entry name" value="CarbopepD_reg_2"/>
    <property type="match status" value="1"/>
</dbReference>